<organism evidence="1 2">
    <name type="scientific">Pistacia atlantica</name>
    <dbReference type="NCBI Taxonomy" id="434234"/>
    <lineage>
        <taxon>Eukaryota</taxon>
        <taxon>Viridiplantae</taxon>
        <taxon>Streptophyta</taxon>
        <taxon>Embryophyta</taxon>
        <taxon>Tracheophyta</taxon>
        <taxon>Spermatophyta</taxon>
        <taxon>Magnoliopsida</taxon>
        <taxon>eudicotyledons</taxon>
        <taxon>Gunneridae</taxon>
        <taxon>Pentapetalae</taxon>
        <taxon>rosids</taxon>
        <taxon>malvids</taxon>
        <taxon>Sapindales</taxon>
        <taxon>Anacardiaceae</taxon>
        <taxon>Pistacia</taxon>
    </lineage>
</organism>
<gene>
    <name evidence="1" type="ORF">Patl1_24547</name>
</gene>
<evidence type="ECO:0000313" key="2">
    <source>
        <dbReference type="Proteomes" id="UP001164250"/>
    </source>
</evidence>
<sequence>MDRSQRIKFQTTNLSQLHNCEPTPKKWYSLLEQTRISLTELGRGLKFSLRHKQSSSQRDKGKDDDEALVSDVEIVQQWAAIERLLTFDRLKASLFNKEGEGTVVDGEGKRLVDVTKLGLVERRAFIEKLIKHIEHDNLKLLGKIRERIELVGVELPIIEVRYKNSSVEADCEIVHGKPLPTLWNSLKLWLWVSSKSNQAKLTIINDINSIIKPGSVCSNLMLPLSYNGCIDLSNSIWCLFTSEDLLPVNLFVLGLDICADTIMGDEMRRGISGSQKRRLAIGEMVVGPIKALFMDEITNGLDSSTTYQIVACLQQLVHITDATILISLLQPPPETFELFDDIIIMAEGKVISRKDQAQCTGTALKILTIMFQ</sequence>
<reference evidence="2" key="1">
    <citation type="journal article" date="2023" name="G3 (Bethesda)">
        <title>Genome assembly and association tests identify interacting loci associated with vigor, precocity, and sex in interspecific pistachio rootstocks.</title>
        <authorList>
            <person name="Palmer W."/>
            <person name="Jacygrad E."/>
            <person name="Sagayaradj S."/>
            <person name="Cavanaugh K."/>
            <person name="Han R."/>
            <person name="Bertier L."/>
            <person name="Beede B."/>
            <person name="Kafkas S."/>
            <person name="Golino D."/>
            <person name="Preece J."/>
            <person name="Michelmore R."/>
        </authorList>
    </citation>
    <scope>NUCLEOTIDE SEQUENCE [LARGE SCALE GENOMIC DNA]</scope>
</reference>
<comment type="caution">
    <text evidence="1">The sequence shown here is derived from an EMBL/GenBank/DDBJ whole genome shotgun (WGS) entry which is preliminary data.</text>
</comment>
<name>A0ACC0ZWE2_9ROSI</name>
<keyword evidence="2" id="KW-1185">Reference proteome</keyword>
<evidence type="ECO:0000313" key="1">
    <source>
        <dbReference type="EMBL" id="KAJ0079067.1"/>
    </source>
</evidence>
<accession>A0ACC0ZWE2</accession>
<proteinExistence type="predicted"/>
<protein>
    <submittedName>
        <fullName evidence="1">Uncharacterized protein</fullName>
    </submittedName>
</protein>
<dbReference type="Proteomes" id="UP001164250">
    <property type="component" value="Chromosome 13"/>
</dbReference>
<dbReference type="EMBL" id="CM047909">
    <property type="protein sequence ID" value="KAJ0079067.1"/>
    <property type="molecule type" value="Genomic_DNA"/>
</dbReference>